<evidence type="ECO:0000256" key="1">
    <source>
        <dbReference type="ARBA" id="ARBA00023015"/>
    </source>
</evidence>
<dbReference type="PRINTS" id="PR00033">
    <property type="entry name" value="HTHASNC"/>
</dbReference>
<dbReference type="Pfam" id="PF01037">
    <property type="entry name" value="AsnC_trans_reg"/>
    <property type="match status" value="1"/>
</dbReference>
<evidence type="ECO:0000256" key="2">
    <source>
        <dbReference type="ARBA" id="ARBA00023125"/>
    </source>
</evidence>
<dbReference type="SUPFAM" id="SSF54909">
    <property type="entry name" value="Dimeric alpha+beta barrel"/>
    <property type="match status" value="1"/>
</dbReference>
<dbReference type="GO" id="GO:0043200">
    <property type="term" value="P:response to amino acid"/>
    <property type="evidence" value="ECO:0007669"/>
    <property type="project" value="TreeGrafter"/>
</dbReference>
<feature type="domain" description="HTH asnC-type" evidence="4">
    <location>
        <begin position="6"/>
        <end position="66"/>
    </location>
</feature>
<sequence length="322" mass="35231">MDDVKLDPVDRGLIHALQIDGRVPFARVADVLDVSENTIARRYRRLRSAGLVRVVGAVVGTRLGQIAWTVRLRCTPDAAAAIARALAARTDTFWVHVMSGGTEISCVVQAATDGEQDGLLLQKLSRTARVTSVTAHSMLQGFASPRGWAGLRYLSNEQSERLRPDIVVDVETPVTLTAEDEQLLDQLGRDGRASHKALSDTTGWSESRVKRRIEQLERLGVLSYELDIPSTVLGYQVEARLWMSVRPSGLVSVATELSSHPEVSFAAVTTGPTNLVAAVICRDSRDLYRYLTERIASLDEVHNVETAPVNRTIKRNGAILAA</sequence>
<dbReference type="OrthoDB" id="3453230at2"/>
<dbReference type="Gene3D" id="1.10.10.10">
    <property type="entry name" value="Winged helix-like DNA-binding domain superfamily/Winged helix DNA-binding domain"/>
    <property type="match status" value="2"/>
</dbReference>
<dbReference type="Gene3D" id="3.30.70.920">
    <property type="match status" value="1"/>
</dbReference>
<evidence type="ECO:0000256" key="3">
    <source>
        <dbReference type="ARBA" id="ARBA00023163"/>
    </source>
</evidence>
<comment type="caution">
    <text evidence="5">The sequence shown here is derived from an EMBL/GenBank/DDBJ whole genome shotgun (WGS) entry which is preliminary data.</text>
</comment>
<keyword evidence="3" id="KW-0804">Transcription</keyword>
<dbReference type="SUPFAM" id="SSF46785">
    <property type="entry name" value="Winged helix' DNA-binding domain"/>
    <property type="match status" value="2"/>
</dbReference>
<evidence type="ECO:0000313" key="6">
    <source>
        <dbReference type="Proteomes" id="UP000053244"/>
    </source>
</evidence>
<keyword evidence="6" id="KW-1185">Reference proteome</keyword>
<name>A0A117MQT9_9ACTN</name>
<dbReference type="Proteomes" id="UP000053244">
    <property type="component" value="Unassembled WGS sequence"/>
</dbReference>
<dbReference type="PANTHER" id="PTHR30154">
    <property type="entry name" value="LEUCINE-RESPONSIVE REGULATORY PROTEIN"/>
    <property type="match status" value="1"/>
</dbReference>
<evidence type="ECO:0000259" key="4">
    <source>
        <dbReference type="PROSITE" id="PS50956"/>
    </source>
</evidence>
<dbReference type="PROSITE" id="PS50956">
    <property type="entry name" value="HTH_ASNC_2"/>
    <property type="match status" value="2"/>
</dbReference>
<dbReference type="InterPro" id="IPR000485">
    <property type="entry name" value="AsnC-type_HTH_dom"/>
</dbReference>
<dbReference type="AlphaFoldDB" id="A0A117MQT9"/>
<accession>A0A117MQT9</accession>
<dbReference type="SMART" id="SM00344">
    <property type="entry name" value="HTH_ASNC"/>
    <property type="match status" value="2"/>
</dbReference>
<evidence type="ECO:0000313" key="5">
    <source>
        <dbReference type="EMBL" id="KUL30714.1"/>
    </source>
</evidence>
<dbReference type="InterPro" id="IPR036390">
    <property type="entry name" value="WH_DNA-bd_sf"/>
</dbReference>
<dbReference type="GO" id="GO:0043565">
    <property type="term" value="F:sequence-specific DNA binding"/>
    <property type="evidence" value="ECO:0007669"/>
    <property type="project" value="InterPro"/>
</dbReference>
<reference evidence="5 6" key="1">
    <citation type="submission" date="2015-10" db="EMBL/GenBank/DDBJ databases">
        <authorList>
            <person name="Gilbert D.G."/>
        </authorList>
    </citation>
    <scope>NUCLEOTIDE SEQUENCE [LARGE SCALE GENOMIC DNA]</scope>
    <source>
        <strain evidence="5 6">NRRL B-16712</strain>
    </source>
</reference>
<proteinExistence type="predicted"/>
<dbReference type="InterPro" id="IPR011008">
    <property type="entry name" value="Dimeric_a/b-barrel"/>
</dbReference>
<feature type="domain" description="HTH asnC-type" evidence="4">
    <location>
        <begin position="176"/>
        <end position="236"/>
    </location>
</feature>
<protein>
    <submittedName>
        <fullName evidence="5">AsnC family transcriptional regulator</fullName>
    </submittedName>
</protein>
<dbReference type="InterPro" id="IPR019888">
    <property type="entry name" value="Tscrpt_reg_AsnC-like"/>
</dbReference>
<dbReference type="Pfam" id="PF13404">
    <property type="entry name" value="HTH_AsnC-type"/>
    <property type="match status" value="2"/>
</dbReference>
<gene>
    <name evidence="5" type="ORF">ADL15_24000</name>
</gene>
<organism evidence="5 6">
    <name type="scientific">Actinoplanes awajinensis subsp. mycoplanecinus</name>
    <dbReference type="NCBI Taxonomy" id="135947"/>
    <lineage>
        <taxon>Bacteria</taxon>
        <taxon>Bacillati</taxon>
        <taxon>Actinomycetota</taxon>
        <taxon>Actinomycetes</taxon>
        <taxon>Micromonosporales</taxon>
        <taxon>Micromonosporaceae</taxon>
        <taxon>Actinoplanes</taxon>
    </lineage>
</organism>
<keyword evidence="2" id="KW-0238">DNA-binding</keyword>
<dbReference type="RefSeq" id="WP_067695445.1">
    <property type="nucleotide sequence ID" value="NZ_LLZH01000235.1"/>
</dbReference>
<dbReference type="InterPro" id="IPR019887">
    <property type="entry name" value="Tscrpt_reg_AsnC/Lrp_C"/>
</dbReference>
<dbReference type="InterPro" id="IPR036388">
    <property type="entry name" value="WH-like_DNA-bd_sf"/>
</dbReference>
<keyword evidence="1" id="KW-0805">Transcription regulation</keyword>
<dbReference type="GO" id="GO:0005829">
    <property type="term" value="C:cytosol"/>
    <property type="evidence" value="ECO:0007669"/>
    <property type="project" value="TreeGrafter"/>
</dbReference>
<dbReference type="EMBL" id="LLZH01000235">
    <property type="protein sequence ID" value="KUL30714.1"/>
    <property type="molecule type" value="Genomic_DNA"/>
</dbReference>
<dbReference type="PANTHER" id="PTHR30154:SF34">
    <property type="entry name" value="TRANSCRIPTIONAL REGULATOR AZLB"/>
    <property type="match status" value="1"/>
</dbReference>